<comment type="caution">
    <text evidence="6">The sequence shown here is derived from an EMBL/GenBank/DDBJ whole genome shotgun (WGS) entry which is preliminary data.</text>
</comment>
<keyword evidence="4" id="KW-0862">Zinc</keyword>
<dbReference type="GO" id="GO:0016788">
    <property type="term" value="F:hydrolase activity, acting on ester bonds"/>
    <property type="evidence" value="ECO:0007669"/>
    <property type="project" value="InterPro"/>
</dbReference>
<name>A0AAW9RLZ5_9GAMM</name>
<evidence type="ECO:0000256" key="1">
    <source>
        <dbReference type="ARBA" id="ARBA00001947"/>
    </source>
</evidence>
<comment type="cofactor">
    <cofactor evidence="1">
        <name>Zn(2+)</name>
        <dbReference type="ChEBI" id="CHEBI:29105"/>
    </cofactor>
</comment>
<keyword evidence="3" id="KW-0378">Hydrolase</keyword>
<dbReference type="AlphaFoldDB" id="A0AAW9RLZ5"/>
<reference evidence="6 7" key="1">
    <citation type="submission" date="2024-02" db="EMBL/GenBank/DDBJ databases">
        <title>A novel Wenzhouxiangellaceae bacterium, isolated from coastal sediments.</title>
        <authorList>
            <person name="Du Z.-J."/>
            <person name="Ye Y.-Q."/>
            <person name="Zhang X.-Y."/>
        </authorList>
    </citation>
    <scope>NUCLEOTIDE SEQUENCE [LARGE SCALE GENOMIC DNA]</scope>
    <source>
        <strain evidence="6 7">CH-27</strain>
    </source>
</reference>
<dbReference type="GO" id="GO:0046872">
    <property type="term" value="F:metal ion binding"/>
    <property type="evidence" value="ECO:0007669"/>
    <property type="project" value="UniProtKB-KW"/>
</dbReference>
<gene>
    <name evidence="6" type="ORF">V3330_15995</name>
</gene>
<keyword evidence="7" id="KW-1185">Reference proteome</keyword>
<dbReference type="Gene3D" id="3.40.630.10">
    <property type="entry name" value="Zn peptidases"/>
    <property type="match status" value="1"/>
</dbReference>
<proteinExistence type="predicted"/>
<evidence type="ECO:0000256" key="3">
    <source>
        <dbReference type="ARBA" id="ARBA00022801"/>
    </source>
</evidence>
<dbReference type="InterPro" id="IPR055438">
    <property type="entry name" value="AstE_AspA_cat"/>
</dbReference>
<evidence type="ECO:0000256" key="4">
    <source>
        <dbReference type="ARBA" id="ARBA00022833"/>
    </source>
</evidence>
<evidence type="ECO:0000259" key="5">
    <source>
        <dbReference type="Pfam" id="PF24827"/>
    </source>
</evidence>
<dbReference type="PANTHER" id="PTHR37326">
    <property type="entry name" value="BLL3975 PROTEIN"/>
    <property type="match status" value="1"/>
</dbReference>
<dbReference type="EMBL" id="JAZHOG010000011">
    <property type="protein sequence ID" value="MEJ8569133.1"/>
    <property type="molecule type" value="Genomic_DNA"/>
</dbReference>
<evidence type="ECO:0000313" key="7">
    <source>
        <dbReference type="Proteomes" id="UP001359886"/>
    </source>
</evidence>
<organism evidence="6 7">
    <name type="scientific">Elongatibacter sediminis</name>
    <dbReference type="NCBI Taxonomy" id="3119006"/>
    <lineage>
        <taxon>Bacteria</taxon>
        <taxon>Pseudomonadati</taxon>
        <taxon>Pseudomonadota</taxon>
        <taxon>Gammaproteobacteria</taxon>
        <taxon>Chromatiales</taxon>
        <taxon>Wenzhouxiangellaceae</taxon>
        <taxon>Elongatibacter</taxon>
    </lineage>
</organism>
<keyword evidence="2" id="KW-0479">Metal-binding</keyword>
<dbReference type="PIRSF" id="PIRSF039012">
    <property type="entry name" value="ASP"/>
    <property type="match status" value="1"/>
</dbReference>
<dbReference type="Pfam" id="PF24827">
    <property type="entry name" value="AstE_AspA_cat"/>
    <property type="match status" value="1"/>
</dbReference>
<dbReference type="Proteomes" id="UP001359886">
    <property type="component" value="Unassembled WGS sequence"/>
</dbReference>
<evidence type="ECO:0000313" key="6">
    <source>
        <dbReference type="EMBL" id="MEJ8569133.1"/>
    </source>
</evidence>
<dbReference type="PANTHER" id="PTHR37326:SF1">
    <property type="entry name" value="BLL3975 PROTEIN"/>
    <property type="match status" value="1"/>
</dbReference>
<dbReference type="SUPFAM" id="SSF53187">
    <property type="entry name" value="Zn-dependent exopeptidases"/>
    <property type="match status" value="1"/>
</dbReference>
<dbReference type="InterPro" id="IPR053138">
    <property type="entry name" value="N-alpha-Ac-DABA_deacetylase"/>
</dbReference>
<evidence type="ECO:0000256" key="2">
    <source>
        <dbReference type="ARBA" id="ARBA00022723"/>
    </source>
</evidence>
<protein>
    <submittedName>
        <fullName evidence="6">Succinylglutamate desuccinylase/aspartoacylase family protein</fullName>
    </submittedName>
</protein>
<sequence>MKFANRKIAPGEVKEFDLKAAETAAGPVTIPCTVIRGAEDGPVLAVTAACHPMELNGVLASIRLVKAIKPEKLRGTVAIVHVQNVFGFMMRRGHISPLDGVNMGTAFSAEDSTVEEGGSVSHQGKSVTHQIADCVFRHFNSKADYLIDLHGGELHESLMSNIEILPIGDEETDQRTREFAASFGFDHVWEVPHGSIPEMPSYPARGSAVMECMQSGIPAVYCEVGSEGRLEEPLVDQTVKGILNAMRTLKMLPGRAEKKTPRTLVGGHVLFAGRGGLFVAKCAAGDTLRKNQIIGQIIDVRGEVVEKIRCPRAGVLTNINTLGVVNPGDMLYVIGNT</sequence>
<dbReference type="InterPro" id="IPR043795">
    <property type="entry name" value="N-alpha-Ac-DABA-like"/>
</dbReference>
<feature type="domain" description="Succinylglutamate desuccinylase/Aspartoacylase catalytic" evidence="5">
    <location>
        <begin position="41"/>
        <end position="248"/>
    </location>
</feature>
<dbReference type="RefSeq" id="WP_354696455.1">
    <property type="nucleotide sequence ID" value="NZ_JAZHOG010000011.1"/>
</dbReference>
<dbReference type="GO" id="GO:0016811">
    <property type="term" value="F:hydrolase activity, acting on carbon-nitrogen (but not peptide) bonds, in linear amides"/>
    <property type="evidence" value="ECO:0007669"/>
    <property type="project" value="InterPro"/>
</dbReference>
<accession>A0AAW9RLZ5</accession>